<comment type="similarity">
    <text evidence="11">Belongs to the class I-like SAM-binding methyltransferase superfamily. C5-methyltransferase family.</text>
</comment>
<evidence type="ECO:0000256" key="5">
    <source>
        <dbReference type="ARBA" id="ARBA00022679"/>
    </source>
</evidence>
<evidence type="ECO:0000256" key="8">
    <source>
        <dbReference type="ARBA" id="ARBA00022771"/>
    </source>
</evidence>
<organism evidence="15 16">
    <name type="scientific">Ceratina calcarata</name>
    <dbReference type="NCBI Taxonomy" id="156304"/>
    <lineage>
        <taxon>Eukaryota</taxon>
        <taxon>Metazoa</taxon>
        <taxon>Ecdysozoa</taxon>
        <taxon>Arthropoda</taxon>
        <taxon>Hexapoda</taxon>
        <taxon>Insecta</taxon>
        <taxon>Pterygota</taxon>
        <taxon>Neoptera</taxon>
        <taxon>Endopterygota</taxon>
        <taxon>Hymenoptera</taxon>
        <taxon>Apocrita</taxon>
        <taxon>Aculeata</taxon>
        <taxon>Apoidea</taxon>
        <taxon>Anthophila</taxon>
        <taxon>Apidae</taxon>
        <taxon>Ceratina</taxon>
        <taxon>Zadontomerus</taxon>
    </lineage>
</organism>
<feature type="compositionally biased region" description="Polar residues" evidence="12">
    <location>
        <begin position="126"/>
        <end position="157"/>
    </location>
</feature>
<evidence type="ECO:0000256" key="12">
    <source>
        <dbReference type="SAM" id="MobiDB-lite"/>
    </source>
</evidence>
<name>A0AAJ7J383_9HYME</name>
<dbReference type="GO" id="GO:0010468">
    <property type="term" value="P:regulation of gene expression"/>
    <property type="evidence" value="ECO:0007669"/>
    <property type="project" value="UniProtKB-ARBA"/>
</dbReference>
<dbReference type="InterPro" id="IPR000313">
    <property type="entry name" value="PWWP_dom"/>
</dbReference>
<dbReference type="PROSITE" id="PS50812">
    <property type="entry name" value="PWWP"/>
    <property type="match status" value="1"/>
</dbReference>
<evidence type="ECO:0000256" key="6">
    <source>
        <dbReference type="ARBA" id="ARBA00022691"/>
    </source>
</evidence>
<keyword evidence="9" id="KW-0862">Zinc</keyword>
<dbReference type="InterPro" id="IPR050390">
    <property type="entry name" value="C5-Methyltransferase"/>
</dbReference>
<dbReference type="SUPFAM" id="SSF63748">
    <property type="entry name" value="Tudor/PWWP/MBT"/>
    <property type="match status" value="2"/>
</dbReference>
<feature type="region of interest" description="Disordered" evidence="12">
    <location>
        <begin position="215"/>
        <end position="379"/>
    </location>
</feature>
<dbReference type="InterPro" id="IPR025766">
    <property type="entry name" value="ADD"/>
</dbReference>
<evidence type="ECO:0000313" key="15">
    <source>
        <dbReference type="Proteomes" id="UP000694925"/>
    </source>
</evidence>
<dbReference type="GO" id="GO:0008270">
    <property type="term" value="F:zinc ion binding"/>
    <property type="evidence" value="ECO:0007669"/>
    <property type="project" value="UniProtKB-KW"/>
</dbReference>
<dbReference type="InterPro" id="IPR013083">
    <property type="entry name" value="Znf_RING/FYVE/PHD"/>
</dbReference>
<dbReference type="InterPro" id="IPR049554">
    <property type="entry name" value="DNMT3_ADD_PHD"/>
</dbReference>
<keyword evidence="7" id="KW-0479">Metal-binding</keyword>
<dbReference type="Pfam" id="PF00855">
    <property type="entry name" value="PWWP"/>
    <property type="match status" value="1"/>
</dbReference>
<dbReference type="CTD" id="100114044"/>
<dbReference type="PROSITE" id="PS51679">
    <property type="entry name" value="SAM_MT_C5"/>
    <property type="match status" value="1"/>
</dbReference>
<dbReference type="Gene3D" id="2.30.30.140">
    <property type="match status" value="2"/>
</dbReference>
<dbReference type="Gene3D" id="3.40.50.150">
    <property type="entry name" value="Vaccinia Virus protein VP39"/>
    <property type="match status" value="1"/>
</dbReference>
<dbReference type="GO" id="GO:0032259">
    <property type="term" value="P:methylation"/>
    <property type="evidence" value="ECO:0007669"/>
    <property type="project" value="UniProtKB-KW"/>
</dbReference>
<dbReference type="InterPro" id="IPR001525">
    <property type="entry name" value="C5_MeTfrase"/>
</dbReference>
<dbReference type="InterPro" id="IPR018117">
    <property type="entry name" value="C5_DNA_meth_AS"/>
</dbReference>
<dbReference type="PROSITE" id="PS51533">
    <property type="entry name" value="ADD"/>
    <property type="match status" value="1"/>
</dbReference>
<feature type="region of interest" description="Disordered" evidence="12">
    <location>
        <begin position="584"/>
        <end position="621"/>
    </location>
</feature>
<accession>A0AAJ7J383</accession>
<dbReference type="PANTHER" id="PTHR23068:SF25">
    <property type="entry name" value="DNA (CYTOSINE-5)-METHYLTRANSFERASE DRM2"/>
    <property type="match status" value="1"/>
</dbReference>
<keyword evidence="5 11" id="KW-0808">Transferase</keyword>
<keyword evidence="8" id="KW-0863">Zinc-finger</keyword>
<dbReference type="Gene3D" id="3.30.40.10">
    <property type="entry name" value="Zinc/RING finger domain, C3HC4 (zinc finger)"/>
    <property type="match status" value="1"/>
</dbReference>
<feature type="compositionally biased region" description="Basic residues" evidence="12">
    <location>
        <begin position="308"/>
        <end position="320"/>
    </location>
</feature>
<dbReference type="GO" id="GO:0005634">
    <property type="term" value="C:nucleus"/>
    <property type="evidence" value="ECO:0007669"/>
    <property type="project" value="UniProtKB-SubCell"/>
</dbReference>
<feature type="domain" description="PWWP" evidence="13">
    <location>
        <begin position="631"/>
        <end position="689"/>
    </location>
</feature>
<keyword evidence="3" id="KW-0678">Repressor</keyword>
<dbReference type="AlphaFoldDB" id="A0AAJ7J383"/>
<evidence type="ECO:0000256" key="4">
    <source>
        <dbReference type="ARBA" id="ARBA00022603"/>
    </source>
</evidence>
<feature type="active site" evidence="11">
    <location>
        <position position="1025"/>
    </location>
</feature>
<dbReference type="GeneID" id="108627172"/>
<sequence>MKSQELAPLYDQQQVYHRRRRNQRCALKQWTEKSVWSFVCAMELGLVSESVPNRNTVNVSSTKWPSTVHKVNNSFMVAAVSATPTTSTNRASPFLSLGESSSNTQNQQMQIPNRQIVKTPARKRQVPSTLSPETQISNTQDPQTQVTEMQQVSFSQENSKKDEFQLDYFDTTTIANDLEPEKEGQEDMKSEVTPDTIQTYGPRADHEYAAKEALMSMSTSSQSELVTESESVSGMDHSELSQNSAETPMKKPIGSPRQNSSETPMKEPIGSPPQNSSETPMNKPAGRPRRSETTIKSDSDYEYEPPQRKKKMPKKKKKVMQPKPKVRTEKIVDTTDVSTTDISYESSESSTRARRNKKLKAKKNKEGGSSEEENEELHKRRIEIRRSLEKARENESDKRKSYNSESKNLLKYEAIRVKLIGKQHEYESSESKVTTRRSLKNKEYANIGSLVWGNCSGWWPALVVHADHVGMLPEAGKLWVYWIAEARISLLNEKTQVEPFSSHLKARLSQNSNAARLRAIDATMQMLRARLDCTLTKPYYTWLETNLIGMFEMLDEIRFYPYPSQMQDRINHLKRRNARAVEKYLEDKKRTEENQGKKSKETEKKDSSQTQSQVQKEEEDLARLPLAEQKPGVIAWAKILGHSWWPAMIVDYRDCCMREPTFGCQWIIWYGDYQLSEVHHQFFLRFDKGLERMREYTYAAKTRKPNFVVGVLQAAKDFGSRVGLNTEEWTLEDAFTHIPTAEQNQTLPDTKPTTSYVKIYDKYTPHIVQKLNESKKEPKINFARANEIIHSDDLQSVISGNVPFDSLCLKCMKIVDGEKESHPFFEGSLCIDCAGDFKPFMFVFGNDGKCFYCTVCSATGTVLICDKDDCPRVYCAACVKHLLCPDTYREVLREDPWYCFLCKCEAKTPLDPASILKPRIDWREKIIDVFRTNSKACRLEPDGNERRKIRVLSLFDGLATGLLVLEKLGLVVDVYYASEIDADSMMVSTAHFGNRIQHLGDVRKITKEKLEEIAPIDLLIGGSPCNDLSLANPGRRGLNDPKGTGILFFEYVRILKLMRKINKKRQLFWLYENVASMPTKFRLEINKYLRQEPDTIDSADFSPQHRLRLYWHNLPVKPHSFSFQQPQDVQDILTPHCQRYALVKKIRTVTTRVNSLRQGVQHLKPIMMQDKSDTIWITELEEIFGFPRHYTDVMNLSATKRQKLIGKSWSVQTLTAILGSLCPFFECNTTNDNSIKLETEV</sequence>
<dbReference type="PANTHER" id="PTHR23068">
    <property type="entry name" value="DNA CYTOSINE-5- -METHYLTRANSFERASE 3-RELATED"/>
    <property type="match status" value="1"/>
</dbReference>
<evidence type="ECO:0000256" key="7">
    <source>
        <dbReference type="ARBA" id="ARBA00022723"/>
    </source>
</evidence>
<proteinExistence type="inferred from homology"/>
<keyword evidence="4 11" id="KW-0489">Methyltransferase</keyword>
<evidence type="ECO:0000256" key="3">
    <source>
        <dbReference type="ARBA" id="ARBA00022491"/>
    </source>
</evidence>
<dbReference type="CDD" id="cd11725">
    <property type="entry name" value="ADDz_Dnmt3"/>
    <property type="match status" value="1"/>
</dbReference>
<evidence type="ECO:0000256" key="10">
    <source>
        <dbReference type="ARBA" id="ARBA00023242"/>
    </source>
</evidence>
<feature type="compositionally biased region" description="Basic and acidic residues" evidence="12">
    <location>
        <begin position="289"/>
        <end position="299"/>
    </location>
</feature>
<evidence type="ECO:0000256" key="9">
    <source>
        <dbReference type="ARBA" id="ARBA00022833"/>
    </source>
</evidence>
<evidence type="ECO:0000313" key="16">
    <source>
        <dbReference type="RefSeq" id="XP_017883761.1"/>
    </source>
</evidence>
<evidence type="ECO:0000259" key="14">
    <source>
        <dbReference type="PROSITE" id="PS51533"/>
    </source>
</evidence>
<dbReference type="Pfam" id="PF21255">
    <property type="entry name" value="DNMT3_ADD_GATA1-like"/>
    <property type="match status" value="1"/>
</dbReference>
<evidence type="ECO:0000259" key="13">
    <source>
        <dbReference type="PROSITE" id="PS50812"/>
    </source>
</evidence>
<keyword evidence="10" id="KW-0539">Nucleus</keyword>
<dbReference type="GO" id="GO:0003886">
    <property type="term" value="F:DNA (cytosine-5-)-methyltransferase activity"/>
    <property type="evidence" value="ECO:0007669"/>
    <property type="project" value="UniProtKB-EC"/>
</dbReference>
<dbReference type="Proteomes" id="UP000694925">
    <property type="component" value="Unplaced"/>
</dbReference>
<keyword evidence="6 11" id="KW-0949">S-adenosyl-L-methionine</keyword>
<feature type="compositionally biased region" description="Basic and acidic residues" evidence="12">
    <location>
        <begin position="179"/>
        <end position="192"/>
    </location>
</feature>
<gene>
    <name evidence="16" type="primary">LOC108627172</name>
</gene>
<dbReference type="Pfam" id="PF00145">
    <property type="entry name" value="DNA_methylase"/>
    <property type="match status" value="1"/>
</dbReference>
<evidence type="ECO:0000256" key="1">
    <source>
        <dbReference type="ARBA" id="ARBA00004123"/>
    </source>
</evidence>
<feature type="domain" description="PHD-type" evidence="14">
    <location>
        <begin position="796"/>
        <end position="935"/>
    </location>
</feature>
<dbReference type="InterPro" id="IPR011011">
    <property type="entry name" value="Znf_FYVE_PHD"/>
</dbReference>
<feature type="region of interest" description="Disordered" evidence="12">
    <location>
        <begin position="118"/>
        <end position="203"/>
    </location>
</feature>
<dbReference type="SUPFAM" id="SSF53335">
    <property type="entry name" value="S-adenosyl-L-methionine-dependent methyltransferases"/>
    <property type="match status" value="1"/>
</dbReference>
<feature type="compositionally biased region" description="Low complexity" evidence="12">
    <location>
        <begin position="334"/>
        <end position="343"/>
    </location>
</feature>
<protein>
    <recommendedName>
        <fullName evidence="2">DNA (cytosine-5-)-methyltransferase</fullName>
        <ecNumber evidence="2">2.1.1.37</ecNumber>
    </recommendedName>
</protein>
<feature type="compositionally biased region" description="Polar residues" evidence="12">
    <location>
        <begin position="216"/>
        <end position="232"/>
    </location>
</feature>
<feature type="compositionally biased region" description="Basic residues" evidence="12">
    <location>
        <begin position="352"/>
        <end position="363"/>
    </location>
</feature>
<dbReference type="PROSITE" id="PS00094">
    <property type="entry name" value="C5_MTASE_1"/>
    <property type="match status" value="1"/>
</dbReference>
<dbReference type="InterPro" id="IPR029063">
    <property type="entry name" value="SAM-dependent_MTases_sf"/>
</dbReference>
<evidence type="ECO:0000256" key="2">
    <source>
        <dbReference type="ARBA" id="ARBA00011975"/>
    </source>
</evidence>
<dbReference type="SUPFAM" id="SSF57903">
    <property type="entry name" value="FYVE/PHD zinc finger"/>
    <property type="match status" value="1"/>
</dbReference>
<comment type="subcellular location">
    <subcellularLocation>
        <location evidence="1">Nucleus</location>
    </subcellularLocation>
</comment>
<dbReference type="RefSeq" id="XP_017883761.1">
    <property type="nucleotide sequence ID" value="XM_018028272.2"/>
</dbReference>
<evidence type="ECO:0000256" key="11">
    <source>
        <dbReference type="PROSITE-ProRule" id="PRU01016"/>
    </source>
</evidence>
<reference evidence="16" key="1">
    <citation type="submission" date="2025-08" db="UniProtKB">
        <authorList>
            <consortium name="RefSeq"/>
        </authorList>
    </citation>
    <scope>IDENTIFICATION</scope>
    <source>
        <tissue evidence="16">Whole body</tissue>
    </source>
</reference>
<dbReference type="CDD" id="cd05835">
    <property type="entry name" value="PWWP_DNMT3"/>
    <property type="match status" value="2"/>
</dbReference>
<dbReference type="EC" id="2.1.1.37" evidence="2"/>
<keyword evidence="15" id="KW-1185">Reference proteome</keyword>
<dbReference type="KEGG" id="ccal:108627172"/>
<feature type="compositionally biased region" description="Basic and acidic residues" evidence="12">
    <location>
        <begin position="584"/>
        <end position="607"/>
    </location>
</feature>